<dbReference type="PROSITE" id="PS51186">
    <property type="entry name" value="GNAT"/>
    <property type="match status" value="1"/>
</dbReference>
<dbReference type="EMBL" id="JAVIZQ010000001">
    <property type="protein sequence ID" value="MDR6141526.1"/>
    <property type="molecule type" value="Genomic_DNA"/>
</dbReference>
<evidence type="ECO:0000313" key="2">
    <source>
        <dbReference type="EMBL" id="MDR6141526.1"/>
    </source>
</evidence>
<organism evidence="2 3">
    <name type="scientific">Microbacterium foliorum</name>
    <dbReference type="NCBI Taxonomy" id="104336"/>
    <lineage>
        <taxon>Bacteria</taxon>
        <taxon>Bacillati</taxon>
        <taxon>Actinomycetota</taxon>
        <taxon>Actinomycetes</taxon>
        <taxon>Micrococcales</taxon>
        <taxon>Microbacteriaceae</taxon>
        <taxon>Microbacterium</taxon>
    </lineage>
</organism>
<dbReference type="InterPro" id="IPR000182">
    <property type="entry name" value="GNAT_dom"/>
</dbReference>
<proteinExistence type="predicted"/>
<keyword evidence="3" id="KW-1185">Reference proteome</keyword>
<dbReference type="SUPFAM" id="SSF55729">
    <property type="entry name" value="Acyl-CoA N-acyltransferases (Nat)"/>
    <property type="match status" value="1"/>
</dbReference>
<dbReference type="RefSeq" id="WP_309688525.1">
    <property type="nucleotide sequence ID" value="NZ_JAVIZQ010000001.1"/>
</dbReference>
<gene>
    <name evidence="2" type="ORF">QE375_001080</name>
</gene>
<evidence type="ECO:0000259" key="1">
    <source>
        <dbReference type="PROSITE" id="PS51186"/>
    </source>
</evidence>
<dbReference type="InterPro" id="IPR003484">
    <property type="entry name" value="NodA"/>
</dbReference>
<protein>
    <submittedName>
        <fullName evidence="2">GNAT superfamily N-acetyltransferase</fullName>
    </submittedName>
</protein>
<comment type="caution">
    <text evidence="2">The sequence shown here is derived from an EMBL/GenBank/DDBJ whole genome shotgun (WGS) entry which is preliminary data.</text>
</comment>
<dbReference type="Pfam" id="PF02474">
    <property type="entry name" value="NodA"/>
    <property type="match status" value="1"/>
</dbReference>
<reference evidence="2 3" key="1">
    <citation type="submission" date="2023-08" db="EMBL/GenBank/DDBJ databases">
        <title>Functional and genomic diversity of the sorghum phyllosphere microbiome.</title>
        <authorList>
            <person name="Shade A."/>
        </authorList>
    </citation>
    <scope>NUCLEOTIDE SEQUENCE [LARGE SCALE GENOMIC DNA]</scope>
    <source>
        <strain evidence="2 3">SORGH_AS_0445</strain>
    </source>
</reference>
<dbReference type="Proteomes" id="UP001249291">
    <property type="component" value="Unassembled WGS sequence"/>
</dbReference>
<feature type="domain" description="N-acetyltransferase" evidence="1">
    <location>
        <begin position="8"/>
        <end position="151"/>
    </location>
</feature>
<evidence type="ECO:0000313" key="3">
    <source>
        <dbReference type="Proteomes" id="UP001249291"/>
    </source>
</evidence>
<sequence length="186" mass="20600">MTDHVDIVEHDALSESQSAALRELFDREYRAEHGEWNPDRPYGYSPADVHTIVFRGSIAVAHVGFQRRLIRVGAREVAVAGTGGVLVHPDSRSDGLGRLVMSHAQHAMRDDDRVSFGYLGCREEVVPFYERTGWSRVNAVERHVSMIDSNETVTSSEGPILVFAAGSGADADRWPEGDIDLRGTPW</sequence>
<name>A0ABU1HNB3_9MICO</name>
<accession>A0ABU1HNB3</accession>
<dbReference type="Gene3D" id="3.40.630.30">
    <property type="match status" value="1"/>
</dbReference>
<dbReference type="InterPro" id="IPR016181">
    <property type="entry name" value="Acyl_CoA_acyltransferase"/>
</dbReference>